<evidence type="ECO:0000313" key="2">
    <source>
        <dbReference type="Proteomes" id="UP000199167"/>
    </source>
</evidence>
<organism evidence="1 2">
    <name type="scientific">Cognatiyoonia koreensis</name>
    <dbReference type="NCBI Taxonomy" id="364200"/>
    <lineage>
        <taxon>Bacteria</taxon>
        <taxon>Pseudomonadati</taxon>
        <taxon>Pseudomonadota</taxon>
        <taxon>Alphaproteobacteria</taxon>
        <taxon>Rhodobacterales</taxon>
        <taxon>Paracoccaceae</taxon>
        <taxon>Cognatiyoonia</taxon>
    </lineage>
</organism>
<dbReference type="AlphaFoldDB" id="A0A1I0PIJ3"/>
<accession>A0A1I0PIJ3</accession>
<evidence type="ECO:0000313" key="1">
    <source>
        <dbReference type="EMBL" id="SEW14057.1"/>
    </source>
</evidence>
<dbReference type="Proteomes" id="UP000199167">
    <property type="component" value="Unassembled WGS sequence"/>
</dbReference>
<reference evidence="1 2" key="1">
    <citation type="submission" date="2016-10" db="EMBL/GenBank/DDBJ databases">
        <authorList>
            <person name="de Groot N.N."/>
        </authorList>
    </citation>
    <scope>NUCLEOTIDE SEQUENCE [LARGE SCALE GENOMIC DNA]</scope>
    <source>
        <strain evidence="1 2">DSM 17925</strain>
    </source>
</reference>
<name>A0A1I0PIJ3_9RHOB</name>
<gene>
    <name evidence="1" type="ORF">SAMN04488515_1245</name>
</gene>
<keyword evidence="2" id="KW-1185">Reference proteome</keyword>
<proteinExistence type="predicted"/>
<sequence>MSPRYCASPSVMNTLRRDGIGCGHDLECGCFFAPRTIRPLIFKRLKRNTK</sequence>
<protein>
    <submittedName>
        <fullName evidence="1">Uncharacterized protein</fullName>
    </submittedName>
</protein>
<dbReference type="STRING" id="364200.SAMN04488515_1245"/>
<dbReference type="EMBL" id="FOIZ01000001">
    <property type="protein sequence ID" value="SEW14057.1"/>
    <property type="molecule type" value="Genomic_DNA"/>
</dbReference>